<evidence type="ECO:0000256" key="8">
    <source>
        <dbReference type="RuleBase" id="RU362121"/>
    </source>
</evidence>
<dbReference type="InterPro" id="IPR036400">
    <property type="entry name" value="Cyt_B5-like_heme/steroid_sf"/>
</dbReference>
<dbReference type="GO" id="GO:0046872">
    <property type="term" value="F:metal ion binding"/>
    <property type="evidence" value="ECO:0007669"/>
    <property type="project" value="UniProtKB-UniRule"/>
</dbReference>
<evidence type="ECO:0000313" key="10">
    <source>
        <dbReference type="EMBL" id="GBG33925.1"/>
    </source>
</evidence>
<evidence type="ECO:0000256" key="3">
    <source>
        <dbReference type="ARBA" id="ARBA00022692"/>
    </source>
</evidence>
<gene>
    <name evidence="10" type="ORF">FCC1311_101482</name>
</gene>
<evidence type="ECO:0000313" key="11">
    <source>
        <dbReference type="Proteomes" id="UP000241890"/>
    </source>
</evidence>
<dbReference type="PANTHER" id="PTHR19359">
    <property type="entry name" value="CYTOCHROME B5"/>
    <property type="match status" value="1"/>
</dbReference>
<keyword evidence="8" id="KW-1133">Transmembrane helix</keyword>
<evidence type="ECO:0000256" key="1">
    <source>
        <dbReference type="ARBA" id="ARBA00004370"/>
    </source>
</evidence>
<evidence type="ECO:0000256" key="5">
    <source>
        <dbReference type="ARBA" id="ARBA00023004"/>
    </source>
</evidence>
<dbReference type="PROSITE" id="PS50255">
    <property type="entry name" value="CYTOCHROME_B5_2"/>
    <property type="match status" value="1"/>
</dbReference>
<dbReference type="GO" id="GO:0020037">
    <property type="term" value="F:heme binding"/>
    <property type="evidence" value="ECO:0007669"/>
    <property type="project" value="UniProtKB-UniRule"/>
</dbReference>
<dbReference type="GO" id="GO:0016020">
    <property type="term" value="C:membrane"/>
    <property type="evidence" value="ECO:0007669"/>
    <property type="project" value="UniProtKB-SubCell"/>
</dbReference>
<dbReference type="SUPFAM" id="SSF55856">
    <property type="entry name" value="Cytochrome b5-like heme/steroid binding domain"/>
    <property type="match status" value="1"/>
</dbReference>
<evidence type="ECO:0000256" key="4">
    <source>
        <dbReference type="ARBA" id="ARBA00022723"/>
    </source>
</evidence>
<evidence type="ECO:0000256" key="7">
    <source>
        <dbReference type="ARBA" id="ARBA00038168"/>
    </source>
</evidence>
<keyword evidence="2 8" id="KW-0349">Heme</keyword>
<name>A0A2R5GTM6_9STRA</name>
<dbReference type="OrthoDB" id="260519at2759"/>
<dbReference type="NCBIfam" id="TIGR01167">
    <property type="entry name" value="LPXTG_anchor"/>
    <property type="match status" value="1"/>
</dbReference>
<keyword evidence="4 8" id="KW-0479">Metal-binding</keyword>
<evidence type="ECO:0000259" key="9">
    <source>
        <dbReference type="PROSITE" id="PS50255"/>
    </source>
</evidence>
<dbReference type="FunCoup" id="A0A2R5GTM6">
    <property type="interactions" value="181"/>
</dbReference>
<feature type="domain" description="Cytochrome b5 heme-binding" evidence="9">
    <location>
        <begin position="1"/>
        <end position="77"/>
    </location>
</feature>
<evidence type="ECO:0000256" key="2">
    <source>
        <dbReference type="ARBA" id="ARBA00022617"/>
    </source>
</evidence>
<sequence>MPTFTQEEVAKHTSEKDCWVIFKGKVYDVSEYLDDHPGGVEIITDLAGMDCTEDFEDTGHSEEAYDMFDEYYIGDLEGSTSDVVAPAPSGDAAAIKTTVTASNNASVEIKYDTGKPKTPNSGNDNGSVMIMAGAAVAVGAAAAFFLLRKKK</sequence>
<proteinExistence type="inferred from homology"/>
<accession>A0A2R5GTM6</accession>
<dbReference type="InterPro" id="IPR001199">
    <property type="entry name" value="Cyt_B5-like_heme/steroid-bd"/>
</dbReference>
<dbReference type="Proteomes" id="UP000241890">
    <property type="component" value="Unassembled WGS sequence"/>
</dbReference>
<reference evidence="10 11" key="1">
    <citation type="submission" date="2017-12" db="EMBL/GenBank/DDBJ databases">
        <title>Sequencing, de novo assembly and annotation of complete genome of a new Thraustochytrid species, strain FCC1311.</title>
        <authorList>
            <person name="Sedici K."/>
            <person name="Godart F."/>
            <person name="Aiese Cigliano R."/>
            <person name="Sanseverino W."/>
            <person name="Barakat M."/>
            <person name="Ortet P."/>
            <person name="Marechal E."/>
            <person name="Cagnac O."/>
            <person name="Amato A."/>
        </authorList>
    </citation>
    <scope>NUCLEOTIDE SEQUENCE [LARGE SCALE GENOMIC DNA]</scope>
</reference>
<dbReference type="EMBL" id="BEYU01000174">
    <property type="protein sequence ID" value="GBG33925.1"/>
    <property type="molecule type" value="Genomic_DNA"/>
</dbReference>
<keyword evidence="3 8" id="KW-0812">Transmembrane</keyword>
<organism evidence="10 11">
    <name type="scientific">Hondaea fermentalgiana</name>
    <dbReference type="NCBI Taxonomy" id="2315210"/>
    <lineage>
        <taxon>Eukaryota</taxon>
        <taxon>Sar</taxon>
        <taxon>Stramenopiles</taxon>
        <taxon>Bigyra</taxon>
        <taxon>Labyrinthulomycetes</taxon>
        <taxon>Thraustochytrida</taxon>
        <taxon>Thraustochytriidae</taxon>
        <taxon>Hondaea</taxon>
    </lineage>
</organism>
<dbReference type="InterPro" id="IPR018506">
    <property type="entry name" value="Cyt_B5_heme-BS"/>
</dbReference>
<dbReference type="SMART" id="SM01117">
    <property type="entry name" value="Cyt-b5"/>
    <property type="match status" value="1"/>
</dbReference>
<evidence type="ECO:0000256" key="6">
    <source>
        <dbReference type="ARBA" id="ARBA00023136"/>
    </source>
</evidence>
<dbReference type="PRINTS" id="PR00363">
    <property type="entry name" value="CYTOCHROMEB5"/>
</dbReference>
<dbReference type="PROSITE" id="PS00191">
    <property type="entry name" value="CYTOCHROME_B5_1"/>
    <property type="match status" value="1"/>
</dbReference>
<comment type="subcellular location">
    <subcellularLocation>
        <location evidence="1">Membrane</location>
    </subcellularLocation>
</comment>
<protein>
    <submittedName>
        <fullName evidence="10">Cytochrome b5</fullName>
    </submittedName>
</protein>
<keyword evidence="11" id="KW-1185">Reference proteome</keyword>
<comment type="similarity">
    <text evidence="7 8">Belongs to the cytochrome b5 family.</text>
</comment>
<dbReference type="Pfam" id="PF00173">
    <property type="entry name" value="Cyt-b5"/>
    <property type="match status" value="1"/>
</dbReference>
<dbReference type="AlphaFoldDB" id="A0A2R5GTM6"/>
<comment type="caution">
    <text evidence="10">The sequence shown here is derived from an EMBL/GenBank/DDBJ whole genome shotgun (WGS) entry which is preliminary data.</text>
</comment>
<dbReference type="InParanoid" id="A0A2R5GTM6"/>
<dbReference type="Gene3D" id="3.10.120.10">
    <property type="entry name" value="Cytochrome b5-like heme/steroid binding domain"/>
    <property type="match status" value="1"/>
</dbReference>
<dbReference type="InterPro" id="IPR050668">
    <property type="entry name" value="Cytochrome_b5"/>
</dbReference>
<feature type="transmembrane region" description="Helical" evidence="8">
    <location>
        <begin position="128"/>
        <end position="147"/>
    </location>
</feature>
<keyword evidence="5 8" id="KW-0408">Iron</keyword>
<keyword evidence="6 8" id="KW-0472">Membrane</keyword>
<dbReference type="FunFam" id="3.10.120.10:FF:000002">
    <property type="entry name" value="Cytochrome b5 type B"/>
    <property type="match status" value="1"/>
</dbReference>